<evidence type="ECO:0000313" key="3">
    <source>
        <dbReference type="RefSeq" id="XP_055891882.1"/>
    </source>
</evidence>
<feature type="signal peptide" evidence="1">
    <location>
        <begin position="1"/>
        <end position="22"/>
    </location>
</feature>
<dbReference type="PROSITE" id="PS51257">
    <property type="entry name" value="PROKAR_LIPOPROTEIN"/>
    <property type="match status" value="1"/>
</dbReference>
<dbReference type="RefSeq" id="XP_055891882.1">
    <property type="nucleotide sequence ID" value="XM_056035907.1"/>
</dbReference>
<organism evidence="2 3">
    <name type="scientific">Biomphalaria glabrata</name>
    <name type="common">Bloodfluke planorb</name>
    <name type="synonym">Freshwater snail</name>
    <dbReference type="NCBI Taxonomy" id="6526"/>
    <lineage>
        <taxon>Eukaryota</taxon>
        <taxon>Metazoa</taxon>
        <taxon>Spiralia</taxon>
        <taxon>Lophotrochozoa</taxon>
        <taxon>Mollusca</taxon>
        <taxon>Gastropoda</taxon>
        <taxon>Heterobranchia</taxon>
        <taxon>Euthyneura</taxon>
        <taxon>Panpulmonata</taxon>
        <taxon>Hygrophila</taxon>
        <taxon>Lymnaeoidea</taxon>
        <taxon>Planorbidae</taxon>
        <taxon>Biomphalaria</taxon>
    </lineage>
</organism>
<accession>A0A9W3AXD9</accession>
<protein>
    <submittedName>
        <fullName evidence="3">Uncharacterized protein LOC106068830 isoform X2</fullName>
    </submittedName>
</protein>
<sequence length="108" mass="12811">MIARSLLLLLLYLMLLACCTDGCPTKTGEKYEALFLDKIMKAWKLDSQLREHILDDSRYINLRRKVYHALKFVLMPKMLEKIDYLEAEKRKKALLKICATCPWIFDKR</sequence>
<dbReference type="GeneID" id="106068830"/>
<dbReference type="AlphaFoldDB" id="A0A9W3AXD9"/>
<proteinExistence type="predicted"/>
<evidence type="ECO:0000313" key="2">
    <source>
        <dbReference type="Proteomes" id="UP001165740"/>
    </source>
</evidence>
<name>A0A9W3AXD9_BIOGL</name>
<evidence type="ECO:0000256" key="1">
    <source>
        <dbReference type="SAM" id="SignalP"/>
    </source>
</evidence>
<keyword evidence="1" id="KW-0732">Signal</keyword>
<keyword evidence="2" id="KW-1185">Reference proteome</keyword>
<dbReference type="Proteomes" id="UP001165740">
    <property type="component" value="Chromosome 7"/>
</dbReference>
<gene>
    <name evidence="3" type="primary">LOC106068830</name>
</gene>
<reference evidence="3" key="1">
    <citation type="submission" date="2025-08" db="UniProtKB">
        <authorList>
            <consortium name="RefSeq"/>
        </authorList>
    </citation>
    <scope>IDENTIFICATION</scope>
</reference>
<feature type="chain" id="PRO_5040990769" evidence="1">
    <location>
        <begin position="23"/>
        <end position="108"/>
    </location>
</feature>